<evidence type="ECO:0000256" key="2">
    <source>
        <dbReference type="ARBA" id="ARBA00022837"/>
    </source>
</evidence>
<feature type="region of interest" description="Disordered" evidence="3">
    <location>
        <begin position="811"/>
        <end position="844"/>
    </location>
</feature>
<evidence type="ECO:0000256" key="3">
    <source>
        <dbReference type="SAM" id="MobiDB-lite"/>
    </source>
</evidence>
<dbReference type="InterPro" id="IPR008707">
    <property type="entry name" value="B-propeller_PilY1"/>
</dbReference>
<reference evidence="6 7" key="1">
    <citation type="submission" date="2020-12" db="EMBL/GenBank/DDBJ databases">
        <title>FDA dAtabase for Regulatory Grade micrObial Sequences (FDA-ARGOS): Supporting development and validation of Infectious Disease Dx tests.</title>
        <authorList>
            <person name="Sproer C."/>
            <person name="Gronow S."/>
            <person name="Severitt S."/>
            <person name="Schroder I."/>
            <person name="Tallon L."/>
            <person name="Sadzewicz L."/>
            <person name="Zhao X."/>
            <person name="Boylan J."/>
            <person name="Ott S."/>
            <person name="Bowen H."/>
            <person name="Vavikolanu K."/>
            <person name="Mehta A."/>
            <person name="Aluvathingal J."/>
            <person name="Nadendla S."/>
            <person name="Lowell S."/>
            <person name="Myers T."/>
            <person name="Yan Y."/>
            <person name="Sichtig H."/>
        </authorList>
    </citation>
    <scope>NUCLEOTIDE SEQUENCE [LARGE SCALE GENOMIC DNA]</scope>
    <source>
        <strain evidence="6 7">FDAARGOS_871</strain>
    </source>
</reference>
<keyword evidence="7" id="KW-1185">Reference proteome</keyword>
<dbReference type="AlphaFoldDB" id="A0A7T3ESW9"/>
<protein>
    <submittedName>
        <fullName evidence="6">Pilus assembly protein PilC</fullName>
    </submittedName>
</protein>
<evidence type="ECO:0000256" key="1">
    <source>
        <dbReference type="ARBA" id="ARBA00022723"/>
    </source>
</evidence>
<dbReference type="SUPFAM" id="SSF82171">
    <property type="entry name" value="DPP6 N-terminal domain-like"/>
    <property type="match status" value="1"/>
</dbReference>
<feature type="chain" id="PRO_5032706631" evidence="4">
    <location>
        <begin position="33"/>
        <end position="944"/>
    </location>
</feature>
<dbReference type="RefSeq" id="WP_111727356.1">
    <property type="nucleotide sequence ID" value="NZ_CP065726.1"/>
</dbReference>
<dbReference type="EMBL" id="CP065726">
    <property type="protein sequence ID" value="QPT38337.1"/>
    <property type="molecule type" value="Genomic_DNA"/>
</dbReference>
<dbReference type="Pfam" id="PF05567">
    <property type="entry name" value="T4P_PilY1"/>
    <property type="match status" value="1"/>
</dbReference>
<keyword evidence="4" id="KW-0732">Signal</keyword>
<feature type="compositionally biased region" description="Low complexity" evidence="3">
    <location>
        <begin position="821"/>
        <end position="834"/>
    </location>
</feature>
<keyword evidence="1" id="KW-0479">Metal-binding</keyword>
<evidence type="ECO:0000259" key="5">
    <source>
        <dbReference type="Pfam" id="PF05567"/>
    </source>
</evidence>
<name>A0A7T3ESW9_NEICI</name>
<dbReference type="Proteomes" id="UP000594865">
    <property type="component" value="Chromosome"/>
</dbReference>
<evidence type="ECO:0000313" key="7">
    <source>
        <dbReference type="Proteomes" id="UP000594865"/>
    </source>
</evidence>
<proteinExistence type="predicted"/>
<feature type="signal peptide" evidence="4">
    <location>
        <begin position="1"/>
        <end position="32"/>
    </location>
</feature>
<dbReference type="GeneID" id="84021664"/>
<keyword evidence="2" id="KW-0106">Calcium</keyword>
<feature type="compositionally biased region" description="Gly residues" evidence="3">
    <location>
        <begin position="882"/>
        <end position="892"/>
    </location>
</feature>
<dbReference type="NCBIfam" id="NF040838">
    <property type="entry name" value="T4_PilC_Neiss"/>
    <property type="match status" value="1"/>
</dbReference>
<dbReference type="GO" id="GO:0046872">
    <property type="term" value="F:metal ion binding"/>
    <property type="evidence" value="ECO:0007669"/>
    <property type="project" value="UniProtKB-KW"/>
</dbReference>
<feature type="region of interest" description="Disordered" evidence="3">
    <location>
        <begin position="873"/>
        <end position="907"/>
    </location>
</feature>
<evidence type="ECO:0000313" key="6">
    <source>
        <dbReference type="EMBL" id="QPT38337.1"/>
    </source>
</evidence>
<organism evidence="6 7">
    <name type="scientific">Neisseria cinerea</name>
    <dbReference type="NCBI Taxonomy" id="483"/>
    <lineage>
        <taxon>Bacteria</taxon>
        <taxon>Pseudomonadati</taxon>
        <taxon>Pseudomonadota</taxon>
        <taxon>Betaproteobacteria</taxon>
        <taxon>Neisseriales</taxon>
        <taxon>Neisseriaceae</taxon>
        <taxon>Neisseria</taxon>
    </lineage>
</organism>
<evidence type="ECO:0000256" key="4">
    <source>
        <dbReference type="SAM" id="SignalP"/>
    </source>
</evidence>
<accession>A0A7T3ESW9</accession>
<sequence>MKTKKTIRHDRRIISSGIIALTFSAASQTVFAHCEPASYSVGSNGIVASGWGSFSRQACQEMNGGRGNIKYQFEHGHSVLIADRIPSIHFVDTPSAPLFNKTSGLNIKTAAAAGTNISGWIETNPDRSGKVGYYLSDITHSKHYSDFTVNFTFKENPAQISRTGITSPDGLPIYRINSQPWLGVSFQMAARVDGGNMGRWQSNLSTKLNIRSSSSTGAAFYLRAKLHQLDNPKNTSLPEEISLGNIVPTQRSQIKNFSVQETNRFPFTYQLYDNSSVEVKLKLPRSIGNQCTPSQPTGGFPMVAPAPLGNMVAEVQTYPEKSSSRIRLYSMNETGRRAGSLPQPSFQNRKVMIRLAQGADGVVFTDQSSGRSNGEFDISNTRHDDEWQDLLLRWTDRRDNDDSYFNGKNAPEYSQSYRIRQNDDRNLGDIINSPIAGIGDFMATAANDGMVHIFKRDGNNASYDLKLSYIPGTIARKDDRNNDTTLAKTLRHFANKNYTNNLYGVDGGFVLRKVKVGNTNHVFMFGAMGQGGKGAYALDLAGLNQDSSTWISHVPLFDAQDGDLGFTVGTPQIGKILGGKYAGFLANGYGGNKTALYVYDMLGKNLLRKIDVPNGVGGLSSLTLVDTDFDGTVDIAYAGDRGGNMYRFDLRDPVANNWKVLRIYNGNPKKPVTSAPAISRLAKNKYVVIFGTGSDLNEHDVKDQTPQSIYGIFDDLPENMIAPETRATATEGELVKQTIEKKGDKLFLSGNETKGKRGWKIDLGNGDRVTIKPEMVLRTAFVTIRNYTSFGACGAGTTVLGIDSETGGKLTKRNARPFIKSSNPPSSTNTNEPPLGCEKGTVPNQKGENYICPNGFVYPKLLTISYRDGKKKDESPFTLDGDAGGNGSGDEGGPANKNPNNTCFKEKSEDGSRTFLMSDMGNLDVTGPVCGGKLKRISWREIFF</sequence>
<gene>
    <name evidence="6" type="ORF">I6G28_01930</name>
</gene>
<feature type="domain" description="PilY1 beta-propeller" evidence="5">
    <location>
        <begin position="443"/>
        <end position="751"/>
    </location>
</feature>